<dbReference type="Proteomes" id="UP001396334">
    <property type="component" value="Unassembled WGS sequence"/>
</dbReference>
<proteinExistence type="predicted"/>
<evidence type="ECO:0000313" key="2">
    <source>
        <dbReference type="Proteomes" id="UP001396334"/>
    </source>
</evidence>
<organism evidence="1 2">
    <name type="scientific">Hibiscus sabdariffa</name>
    <name type="common">roselle</name>
    <dbReference type="NCBI Taxonomy" id="183260"/>
    <lineage>
        <taxon>Eukaryota</taxon>
        <taxon>Viridiplantae</taxon>
        <taxon>Streptophyta</taxon>
        <taxon>Embryophyta</taxon>
        <taxon>Tracheophyta</taxon>
        <taxon>Spermatophyta</taxon>
        <taxon>Magnoliopsida</taxon>
        <taxon>eudicotyledons</taxon>
        <taxon>Gunneridae</taxon>
        <taxon>Pentapetalae</taxon>
        <taxon>rosids</taxon>
        <taxon>malvids</taxon>
        <taxon>Malvales</taxon>
        <taxon>Malvaceae</taxon>
        <taxon>Malvoideae</taxon>
        <taxon>Hibiscus</taxon>
    </lineage>
</organism>
<reference evidence="1 2" key="1">
    <citation type="journal article" date="2024" name="G3 (Bethesda)">
        <title>Genome assembly of Hibiscus sabdariffa L. provides insights into metabolisms of medicinal natural products.</title>
        <authorList>
            <person name="Kim T."/>
        </authorList>
    </citation>
    <scope>NUCLEOTIDE SEQUENCE [LARGE SCALE GENOMIC DNA]</scope>
    <source>
        <strain evidence="1">TK-2024</strain>
        <tissue evidence="1">Old leaves</tissue>
    </source>
</reference>
<name>A0ABR2PGT2_9ROSI</name>
<gene>
    <name evidence="1" type="ORF">V6N11_027217</name>
</gene>
<evidence type="ECO:0000313" key="1">
    <source>
        <dbReference type="EMBL" id="KAK8987466.1"/>
    </source>
</evidence>
<protein>
    <submittedName>
        <fullName evidence="1">Uncharacterized protein</fullName>
    </submittedName>
</protein>
<comment type="caution">
    <text evidence="1">The sequence shown here is derived from an EMBL/GenBank/DDBJ whole genome shotgun (WGS) entry which is preliminary data.</text>
</comment>
<accession>A0ABR2PGT2</accession>
<dbReference type="EMBL" id="JBBPBN010000060">
    <property type="protein sequence ID" value="KAK8987466.1"/>
    <property type="molecule type" value="Genomic_DNA"/>
</dbReference>
<keyword evidence="2" id="KW-1185">Reference proteome</keyword>
<sequence length="94" mass="11053">MISSNRLMTQSQSTPSPLVNITISLEEAEISRPTHIDKTENLQFENLQFENLQFENLLIENLQIEGFQLENFQFEDFLIENLQMESNLKNLLKH</sequence>